<comment type="caution">
    <text evidence="2">The sequence shown here is derived from an EMBL/GenBank/DDBJ whole genome shotgun (WGS) entry which is preliminary data.</text>
</comment>
<dbReference type="STRING" id="857340.A0A086T215"/>
<feature type="signal peptide" evidence="1">
    <location>
        <begin position="1"/>
        <end position="17"/>
    </location>
</feature>
<dbReference type="OrthoDB" id="2331100at2759"/>
<dbReference type="PANTHER" id="PTHR34883:SF17">
    <property type="entry name" value="CUPREDOXIN"/>
    <property type="match status" value="1"/>
</dbReference>
<dbReference type="PANTHER" id="PTHR34883">
    <property type="entry name" value="SERINE-RICH PROTEIN, PUTATIVE-RELATED-RELATED"/>
    <property type="match status" value="1"/>
</dbReference>
<dbReference type="CDD" id="cd00920">
    <property type="entry name" value="Cupredoxin"/>
    <property type="match status" value="1"/>
</dbReference>
<name>A0A086T215_HAPC1</name>
<organism evidence="2 3">
    <name type="scientific">Hapsidospora chrysogenum (strain ATCC 11550 / CBS 779.69 / DSM 880 / IAM 14645 / JCM 23072 / IMI 49137)</name>
    <name type="common">Acremonium chrysogenum</name>
    <dbReference type="NCBI Taxonomy" id="857340"/>
    <lineage>
        <taxon>Eukaryota</taxon>
        <taxon>Fungi</taxon>
        <taxon>Dikarya</taxon>
        <taxon>Ascomycota</taxon>
        <taxon>Pezizomycotina</taxon>
        <taxon>Sordariomycetes</taxon>
        <taxon>Hypocreomycetidae</taxon>
        <taxon>Hypocreales</taxon>
        <taxon>Bionectriaceae</taxon>
        <taxon>Hapsidospora</taxon>
    </lineage>
</organism>
<dbReference type="Gene3D" id="2.60.40.420">
    <property type="entry name" value="Cupredoxins - blue copper proteins"/>
    <property type="match status" value="1"/>
</dbReference>
<dbReference type="EMBL" id="JPKY01000070">
    <property type="protein sequence ID" value="KFH43397.1"/>
    <property type="molecule type" value="Genomic_DNA"/>
</dbReference>
<dbReference type="Proteomes" id="UP000029964">
    <property type="component" value="Unassembled WGS sequence"/>
</dbReference>
<proteinExistence type="predicted"/>
<dbReference type="SUPFAM" id="SSF49503">
    <property type="entry name" value="Cupredoxins"/>
    <property type="match status" value="1"/>
</dbReference>
<gene>
    <name evidence="2" type="ORF">ACRE_058680</name>
</gene>
<feature type="chain" id="PRO_5001815301" description="Phytocyanin domain-containing protein" evidence="1">
    <location>
        <begin position="18"/>
        <end position="140"/>
    </location>
</feature>
<keyword evidence="3" id="KW-1185">Reference proteome</keyword>
<accession>A0A086T215</accession>
<evidence type="ECO:0000313" key="2">
    <source>
        <dbReference type="EMBL" id="KFH43397.1"/>
    </source>
</evidence>
<keyword evidence="1" id="KW-0732">Signal</keyword>
<dbReference type="HOGENOM" id="CLU_053381_7_1_1"/>
<evidence type="ECO:0008006" key="4">
    <source>
        <dbReference type="Google" id="ProtNLM"/>
    </source>
</evidence>
<reference evidence="3" key="1">
    <citation type="journal article" date="2014" name="Genome Announc.">
        <title>Genome sequence and annotation of Acremonium chrysogenum, producer of the beta-lactam antibiotic cephalosporin C.</title>
        <authorList>
            <person name="Terfehr D."/>
            <person name="Dahlmann T.A."/>
            <person name="Specht T."/>
            <person name="Zadra I."/>
            <person name="Kuernsteiner H."/>
            <person name="Kueck U."/>
        </authorList>
    </citation>
    <scope>NUCLEOTIDE SEQUENCE [LARGE SCALE GENOMIC DNA]</scope>
    <source>
        <strain evidence="3">ATCC 11550 / CBS 779.69 / DSM 880 / IAM 14645 / JCM 23072 / IMI 49137</strain>
    </source>
</reference>
<dbReference type="InterPro" id="IPR052953">
    <property type="entry name" value="Ser-rich/MCO-related"/>
</dbReference>
<dbReference type="InterPro" id="IPR008972">
    <property type="entry name" value="Cupredoxin"/>
</dbReference>
<evidence type="ECO:0000256" key="1">
    <source>
        <dbReference type="SAM" id="SignalP"/>
    </source>
</evidence>
<dbReference type="AlphaFoldDB" id="A0A086T215"/>
<evidence type="ECO:0000313" key="3">
    <source>
        <dbReference type="Proteomes" id="UP000029964"/>
    </source>
</evidence>
<sequence>MLFTSLVAATLLSAAQAIDVQVVYVGWNPANNATGSQFWPSSLKAEPGSMVQFQFWTGNHTVTQSSFDKPCTPLEATPGAGNSSAPTPGINSGYQPVDESMPDGELPTYTVWVNDTKPLWFYCAQGTHCQGGMAMVINAE</sequence>
<protein>
    <recommendedName>
        <fullName evidence="4">Phytocyanin domain-containing protein</fullName>
    </recommendedName>
</protein>